<feature type="domain" description="BON" evidence="2">
    <location>
        <begin position="226"/>
        <end position="294"/>
    </location>
</feature>
<name>A0A017T758_9BACT</name>
<dbReference type="PANTHER" id="PTHR34606:SF15">
    <property type="entry name" value="BON DOMAIN-CONTAINING PROTEIN"/>
    <property type="match status" value="1"/>
</dbReference>
<evidence type="ECO:0000259" key="2">
    <source>
        <dbReference type="PROSITE" id="PS50914"/>
    </source>
</evidence>
<feature type="compositionally biased region" description="Gly residues" evidence="1">
    <location>
        <begin position="67"/>
        <end position="78"/>
    </location>
</feature>
<gene>
    <name evidence="3" type="ORF">CAP_4306</name>
</gene>
<feature type="compositionally biased region" description="Basic and acidic residues" evidence="1">
    <location>
        <begin position="112"/>
        <end position="130"/>
    </location>
</feature>
<dbReference type="InterPro" id="IPR007055">
    <property type="entry name" value="BON_dom"/>
</dbReference>
<dbReference type="eggNOG" id="COG2823">
    <property type="taxonomic scope" value="Bacteria"/>
</dbReference>
<accession>A0A017T758</accession>
<feature type="compositionally biased region" description="Basic and acidic residues" evidence="1">
    <location>
        <begin position="45"/>
        <end position="64"/>
    </location>
</feature>
<feature type="region of interest" description="Disordered" evidence="1">
    <location>
        <begin position="1"/>
        <end position="140"/>
    </location>
</feature>
<dbReference type="STRING" id="1192034.CAP_4306"/>
<dbReference type="AlphaFoldDB" id="A0A017T758"/>
<evidence type="ECO:0000256" key="1">
    <source>
        <dbReference type="SAM" id="MobiDB-lite"/>
    </source>
</evidence>
<dbReference type="RefSeq" id="WP_052375589.1">
    <property type="nucleotide sequence ID" value="NZ_ASRX01000031.1"/>
</dbReference>
<feature type="region of interest" description="Disordered" evidence="1">
    <location>
        <begin position="287"/>
        <end position="325"/>
    </location>
</feature>
<keyword evidence="4" id="KW-1185">Reference proteome</keyword>
<dbReference type="Gene3D" id="3.30.1340.30">
    <property type="match status" value="1"/>
</dbReference>
<comment type="caution">
    <text evidence="3">The sequence shown here is derived from an EMBL/GenBank/DDBJ whole genome shotgun (WGS) entry which is preliminary data.</text>
</comment>
<feature type="compositionally biased region" description="Low complexity" evidence="1">
    <location>
        <begin position="300"/>
        <end position="314"/>
    </location>
</feature>
<proteinExistence type="predicted"/>
<dbReference type="Proteomes" id="UP000019678">
    <property type="component" value="Unassembled WGS sequence"/>
</dbReference>
<protein>
    <submittedName>
        <fullName evidence="3">Putative periplasmic or secreted lipoprotein</fullName>
    </submittedName>
</protein>
<evidence type="ECO:0000313" key="4">
    <source>
        <dbReference type="Proteomes" id="UP000019678"/>
    </source>
</evidence>
<dbReference type="Pfam" id="PF04972">
    <property type="entry name" value="BON"/>
    <property type="match status" value="1"/>
</dbReference>
<dbReference type="PANTHER" id="PTHR34606">
    <property type="entry name" value="BON DOMAIN-CONTAINING PROTEIN"/>
    <property type="match status" value="1"/>
</dbReference>
<feature type="compositionally biased region" description="Basic and acidic residues" evidence="1">
    <location>
        <begin position="287"/>
        <end position="299"/>
    </location>
</feature>
<evidence type="ECO:0000313" key="3">
    <source>
        <dbReference type="EMBL" id="EYF04630.1"/>
    </source>
</evidence>
<dbReference type="EMBL" id="ASRX01000031">
    <property type="protein sequence ID" value="EYF04630.1"/>
    <property type="molecule type" value="Genomic_DNA"/>
</dbReference>
<dbReference type="PROSITE" id="PS50914">
    <property type="entry name" value="BON"/>
    <property type="match status" value="1"/>
</dbReference>
<sequence>MGDRFGRDAGYGGDRGWDRERRGWSDDFRGTYATSERGGGGYSLDDGRFTTHERGNARCPEEARMGYGHGPGGYGPGEPRGYPRRPEGPYGSDFGAGFNTGWERTEMAAGPEYRRDPSMHHGHENDDGRRAYGRQRGGFSDDAYFGEAIRQGYPENRGAMARGWGGGPSEVYHHDGEYGWSDQPYRGHAHEERGHSAMATLKGAMSDLGDKVRGFFGRGPKGYKRSDERIHEDVCEALSDRHDVDASEVTVQVKDGEVTLVGTVHDRRHKRMIEQIAEAVRGVDDVHNQIRVQRPEEATKATAPTTSGTTGAQGPRMPIGDVAQR</sequence>
<dbReference type="InterPro" id="IPR051686">
    <property type="entry name" value="Lipoprotein_DolP"/>
</dbReference>
<keyword evidence="3" id="KW-0449">Lipoprotein</keyword>
<organism evidence="3 4">
    <name type="scientific">Chondromyces apiculatus DSM 436</name>
    <dbReference type="NCBI Taxonomy" id="1192034"/>
    <lineage>
        <taxon>Bacteria</taxon>
        <taxon>Pseudomonadati</taxon>
        <taxon>Myxococcota</taxon>
        <taxon>Polyangia</taxon>
        <taxon>Polyangiales</taxon>
        <taxon>Polyangiaceae</taxon>
        <taxon>Chondromyces</taxon>
    </lineage>
</organism>
<feature type="compositionally biased region" description="Basic and acidic residues" evidence="1">
    <location>
        <begin position="15"/>
        <end position="29"/>
    </location>
</feature>
<reference evidence="3 4" key="1">
    <citation type="submission" date="2013-05" db="EMBL/GenBank/DDBJ databases">
        <title>Genome assembly of Chondromyces apiculatus DSM 436.</title>
        <authorList>
            <person name="Sharma G."/>
            <person name="Khatri I."/>
            <person name="Kaur C."/>
            <person name="Mayilraj S."/>
            <person name="Subramanian S."/>
        </authorList>
    </citation>
    <scope>NUCLEOTIDE SEQUENCE [LARGE SCALE GENOMIC DNA]</scope>
    <source>
        <strain evidence="3 4">DSM 436</strain>
    </source>
</reference>